<feature type="domain" description="Membrane transport protein MMPL" evidence="8">
    <location>
        <begin position="45"/>
        <end position="377"/>
    </location>
</feature>
<dbReference type="PANTHER" id="PTHR33406:SF6">
    <property type="entry name" value="MEMBRANE PROTEIN YDGH-RELATED"/>
    <property type="match status" value="1"/>
</dbReference>
<feature type="transmembrane region" description="Helical" evidence="7">
    <location>
        <begin position="763"/>
        <end position="782"/>
    </location>
</feature>
<dbReference type="Pfam" id="PF03176">
    <property type="entry name" value="MMPL"/>
    <property type="match status" value="2"/>
</dbReference>
<feature type="transmembrane region" description="Helical" evidence="7">
    <location>
        <begin position="366"/>
        <end position="390"/>
    </location>
</feature>
<feature type="transmembrane region" description="Helical" evidence="7">
    <location>
        <begin position="294"/>
        <end position="314"/>
    </location>
</feature>
<evidence type="ECO:0000313" key="10">
    <source>
        <dbReference type="Proteomes" id="UP000192284"/>
    </source>
</evidence>
<keyword evidence="6 7" id="KW-0472">Membrane</keyword>
<dbReference type="GO" id="GO:0005886">
    <property type="term" value="C:plasma membrane"/>
    <property type="evidence" value="ECO:0007669"/>
    <property type="project" value="UniProtKB-SubCell"/>
</dbReference>
<comment type="subcellular location">
    <subcellularLocation>
        <location evidence="1">Cell membrane</location>
        <topology evidence="1">Multi-pass membrane protein</topology>
    </subcellularLocation>
</comment>
<keyword evidence="4 7" id="KW-0812">Transmembrane</keyword>
<accession>A0A1X0A8L9</accession>
<dbReference type="InterPro" id="IPR050545">
    <property type="entry name" value="Mycobact_MmpL"/>
</dbReference>
<sequence length="969" mass="101211">MVTTFARFIHRHALWVVGAWLVVAGAANIFVPQLERVVATHEGVLLPADAASSVAVQRSAAAFSEPATDNIEYVVLERHGPLTEADRAFYRQVITALRGDTRHVNDVIDWWGTPATADAALSKDRNVALAVVRPSGMVGTSAARASITAMRGIVSRLHPPEGLQVYITGPGATIMDEFGAIDAQTLLITLATTAALLLLLVIVYRSLITAMVPLVSVGLALAVARPILAVLGGANLIEVSPLSIALSAGVILGAGTDFAIFLIGRYHERRSVGTGPATAPVTALPDAYRGVTPVIIGSALTVATAFGCLAFARISIFRANGTACAVGVLAAMLAALTLTPALIALAERRNLLKPQRSSIARRWRRIGVIVARWPGPILVTSGAVILAMAIPLCGMSIGWDEAAATPADAESNRGYQATDRHFGPNQLLPDVVTIETDHDVRNPAGLIAIERITKAIMAIPGVRMVQSASRPDGAVPQEATLTAQAGKIGDQLDAALSQITSRQTTFTELNASLDEMATALDGLRNGLQLGAAGLGEVNSAAGQMHDAMGKFKGTIDDVSQNLDPLRSFTAQIPNCAVTPLCSDIAGLVQWADDVVASSAQLTDSAGQLAHGSATTEAGLAQLPQVLNGVAGSLQRARAAMSGFQRLIDGISSPIRELSGYLHDLAGAFDGSPGTGYYVSRKAMSDPRMREVLQNFVSPNGRATVLVVYGDGHEWGTDGVQRAHAIKAAIREATKEGTFKATAVQLAGVGPTTRDLQALDRQDMLLLVAAVLVVVFAIVALLLRSPVAGLVVVGTVVISYAAALGASVLIWQYLLGHELHWAVPPITFGALVAVGSDYNLLLALRIREERSAGPRRSIIRAFAATGGVVTTAGLVFGITMFALATSSVLNVAQIGTTIGVGLVLDTLVVRSFILPALVGLLGRWFWWPHVRVTPKAKAQPVLDAGTGQAAIGATDPVPCDAARDLVGAGR</sequence>
<comment type="similarity">
    <text evidence="2">Belongs to the resistance-nodulation-cell division (RND) (TC 2.A.6) family. MmpL subfamily.</text>
</comment>
<dbReference type="InterPro" id="IPR004869">
    <property type="entry name" value="MMPL_dom"/>
</dbReference>
<reference evidence="9 10" key="1">
    <citation type="submission" date="2017-02" db="EMBL/GenBank/DDBJ databases">
        <title>The new phylogeny of genus Mycobacterium.</title>
        <authorList>
            <person name="Tortoli E."/>
            <person name="Trovato A."/>
            <person name="Cirillo D.M."/>
        </authorList>
    </citation>
    <scope>NUCLEOTIDE SEQUENCE [LARGE SCALE GENOMIC DNA]</scope>
    <source>
        <strain evidence="9 10">DSM 45057</strain>
    </source>
</reference>
<feature type="transmembrane region" description="Helical" evidence="7">
    <location>
        <begin position="185"/>
        <end position="204"/>
    </location>
</feature>
<dbReference type="Proteomes" id="UP000192284">
    <property type="component" value="Unassembled WGS sequence"/>
</dbReference>
<dbReference type="SUPFAM" id="SSF82866">
    <property type="entry name" value="Multidrug efflux transporter AcrB transmembrane domain"/>
    <property type="match status" value="2"/>
</dbReference>
<evidence type="ECO:0000256" key="1">
    <source>
        <dbReference type="ARBA" id="ARBA00004651"/>
    </source>
</evidence>
<evidence type="ECO:0000256" key="2">
    <source>
        <dbReference type="ARBA" id="ARBA00010157"/>
    </source>
</evidence>
<dbReference type="PANTHER" id="PTHR33406">
    <property type="entry name" value="MEMBRANE PROTEIN MJ1562-RELATED"/>
    <property type="match status" value="1"/>
</dbReference>
<dbReference type="Gene3D" id="1.20.1640.10">
    <property type="entry name" value="Multidrug efflux transporter AcrB transmembrane domain"/>
    <property type="match status" value="2"/>
</dbReference>
<name>A0A1X0A8L9_MYCAN</name>
<evidence type="ECO:0000259" key="8">
    <source>
        <dbReference type="Pfam" id="PF03176"/>
    </source>
</evidence>
<evidence type="ECO:0000256" key="7">
    <source>
        <dbReference type="SAM" id="Phobius"/>
    </source>
</evidence>
<keyword evidence="5 7" id="KW-1133">Transmembrane helix</keyword>
<feature type="transmembrane region" description="Helical" evidence="7">
    <location>
        <begin position="244"/>
        <end position="263"/>
    </location>
</feature>
<feature type="transmembrane region" description="Helical" evidence="7">
    <location>
        <begin position="857"/>
        <end position="882"/>
    </location>
</feature>
<dbReference type="InterPro" id="IPR004707">
    <property type="entry name" value="MmpL_fam"/>
</dbReference>
<feature type="transmembrane region" description="Helical" evidence="7">
    <location>
        <begin position="320"/>
        <end position="345"/>
    </location>
</feature>
<dbReference type="EMBL" id="MVHE01000001">
    <property type="protein sequence ID" value="ORA26373.1"/>
    <property type="molecule type" value="Genomic_DNA"/>
</dbReference>
<feature type="transmembrane region" description="Helical" evidence="7">
    <location>
        <begin position="906"/>
        <end position="925"/>
    </location>
</feature>
<feature type="transmembrane region" description="Helical" evidence="7">
    <location>
        <begin position="211"/>
        <end position="232"/>
    </location>
</feature>
<organism evidence="9 10">
    <name type="scientific">Mycobacterium angelicum</name>
    <dbReference type="NCBI Taxonomy" id="470074"/>
    <lineage>
        <taxon>Bacteria</taxon>
        <taxon>Bacillati</taxon>
        <taxon>Actinomycetota</taxon>
        <taxon>Actinomycetes</taxon>
        <taxon>Mycobacteriales</taxon>
        <taxon>Mycobacteriaceae</taxon>
        <taxon>Mycobacterium</taxon>
    </lineage>
</organism>
<feature type="transmembrane region" description="Helical" evidence="7">
    <location>
        <begin position="825"/>
        <end position="845"/>
    </location>
</feature>
<feature type="transmembrane region" description="Helical" evidence="7">
    <location>
        <begin position="789"/>
        <end position="813"/>
    </location>
</feature>
<evidence type="ECO:0000256" key="3">
    <source>
        <dbReference type="ARBA" id="ARBA00022475"/>
    </source>
</evidence>
<feature type="transmembrane region" description="Helical" evidence="7">
    <location>
        <begin position="12"/>
        <end position="31"/>
    </location>
</feature>
<dbReference type="NCBIfam" id="TIGR00833">
    <property type="entry name" value="actII"/>
    <property type="match status" value="1"/>
</dbReference>
<proteinExistence type="inferred from homology"/>
<gene>
    <name evidence="9" type="ORF">BST12_00360</name>
</gene>
<evidence type="ECO:0000256" key="4">
    <source>
        <dbReference type="ARBA" id="ARBA00022692"/>
    </source>
</evidence>
<comment type="caution">
    <text evidence="9">The sequence shown here is derived from an EMBL/GenBank/DDBJ whole genome shotgun (WGS) entry which is preliminary data.</text>
</comment>
<dbReference type="AlphaFoldDB" id="A0A1X0A8L9"/>
<protein>
    <submittedName>
        <fullName evidence="9">Transporter</fullName>
    </submittedName>
</protein>
<evidence type="ECO:0000256" key="5">
    <source>
        <dbReference type="ARBA" id="ARBA00022989"/>
    </source>
</evidence>
<keyword evidence="10" id="KW-1185">Reference proteome</keyword>
<keyword evidence="3" id="KW-1003">Cell membrane</keyword>
<evidence type="ECO:0000256" key="6">
    <source>
        <dbReference type="ARBA" id="ARBA00023136"/>
    </source>
</evidence>
<evidence type="ECO:0000313" key="9">
    <source>
        <dbReference type="EMBL" id="ORA26373.1"/>
    </source>
</evidence>
<feature type="domain" description="Membrane transport protein MMPL" evidence="8">
    <location>
        <begin position="598"/>
        <end position="929"/>
    </location>
</feature>